<dbReference type="FunFam" id="2.60.40.1170:FF:000016">
    <property type="entry name" value="AP-1 complex subunit mu"/>
    <property type="match status" value="1"/>
</dbReference>
<evidence type="ECO:0000256" key="1">
    <source>
        <dbReference type="ARBA" id="ARBA00004496"/>
    </source>
</evidence>
<evidence type="ECO:0000313" key="9">
    <source>
        <dbReference type="EMBL" id="VDD89684.1"/>
    </source>
</evidence>
<feature type="compositionally biased region" description="Polar residues" evidence="6">
    <location>
        <begin position="1"/>
        <end position="53"/>
    </location>
</feature>
<dbReference type="GO" id="GO:0006897">
    <property type="term" value="P:endocytosis"/>
    <property type="evidence" value="ECO:0007669"/>
    <property type="project" value="UniProtKB-KW"/>
</dbReference>
<evidence type="ECO:0000313" key="10">
    <source>
        <dbReference type="Proteomes" id="UP000274131"/>
    </source>
</evidence>
<evidence type="ECO:0000256" key="2">
    <source>
        <dbReference type="ARBA" id="ARBA00005579"/>
    </source>
</evidence>
<dbReference type="InterPro" id="IPR036168">
    <property type="entry name" value="AP2_Mu_C_sf"/>
</dbReference>
<feature type="region of interest" description="Disordered" evidence="6">
    <location>
        <begin position="365"/>
        <end position="411"/>
    </location>
</feature>
<dbReference type="GO" id="GO:0005737">
    <property type="term" value="C:cytoplasm"/>
    <property type="evidence" value="ECO:0007669"/>
    <property type="project" value="UniProtKB-SubCell"/>
</dbReference>
<dbReference type="FunFam" id="2.60.40.1170:FF:000022">
    <property type="entry name" value="AP-1 complex subunit mu"/>
    <property type="match status" value="1"/>
</dbReference>
<dbReference type="Gene3D" id="2.60.40.1170">
    <property type="entry name" value="Mu homology domain, subdomain B"/>
    <property type="match status" value="3"/>
</dbReference>
<feature type="region of interest" description="Disordered" evidence="6">
    <location>
        <begin position="288"/>
        <end position="308"/>
    </location>
</feature>
<feature type="compositionally biased region" description="Polar residues" evidence="6">
    <location>
        <begin position="365"/>
        <end position="378"/>
    </location>
</feature>
<keyword evidence="5" id="KW-0677">Repeat</keyword>
<dbReference type="InterPro" id="IPR050431">
    <property type="entry name" value="Adaptor_comp_med_subunit"/>
</dbReference>
<dbReference type="AlphaFoldDB" id="A0A0N4V3T1"/>
<feature type="region of interest" description="Disordered" evidence="6">
    <location>
        <begin position="1"/>
        <end position="122"/>
    </location>
</feature>
<dbReference type="InterPro" id="IPR028565">
    <property type="entry name" value="MHD"/>
</dbReference>
<evidence type="ECO:0000259" key="8">
    <source>
        <dbReference type="PROSITE" id="PS51072"/>
    </source>
</evidence>
<gene>
    <name evidence="9" type="ORF">EVEC_LOCUS4435</name>
</gene>
<comment type="similarity">
    <text evidence="2">Belongs to the Stoned B family.</text>
</comment>
<feature type="compositionally biased region" description="Low complexity" evidence="6">
    <location>
        <begin position="54"/>
        <end position="68"/>
    </location>
</feature>
<proteinExistence type="inferred from homology"/>
<name>A0A0N4V3T1_ENTVE</name>
<dbReference type="PANTHER" id="PTHR10529">
    <property type="entry name" value="AP COMPLEX SUBUNIT MU"/>
    <property type="match status" value="1"/>
</dbReference>
<dbReference type="Pfam" id="PF00928">
    <property type="entry name" value="Adap_comp_sub"/>
    <property type="match status" value="1"/>
</dbReference>
<comment type="subcellular location">
    <subcellularLocation>
        <location evidence="1">Cytoplasm</location>
    </subcellularLocation>
</comment>
<evidence type="ECO:0000256" key="6">
    <source>
        <dbReference type="SAM" id="MobiDB-lite"/>
    </source>
</evidence>
<dbReference type="PROSITE" id="PS51070">
    <property type="entry name" value="SHD"/>
    <property type="match status" value="1"/>
</dbReference>
<dbReference type="GO" id="GO:0045202">
    <property type="term" value="C:synapse"/>
    <property type="evidence" value="ECO:0007669"/>
    <property type="project" value="UniProtKB-ARBA"/>
</dbReference>
<reference evidence="9 10" key="2">
    <citation type="submission" date="2018-10" db="EMBL/GenBank/DDBJ databases">
        <authorList>
            <consortium name="Pathogen Informatics"/>
        </authorList>
    </citation>
    <scope>NUCLEOTIDE SEQUENCE [LARGE SCALE GENOMIC DNA]</scope>
</reference>
<evidence type="ECO:0000256" key="3">
    <source>
        <dbReference type="ARBA" id="ARBA00022490"/>
    </source>
</evidence>
<feature type="compositionally biased region" description="Basic residues" evidence="6">
    <location>
        <begin position="178"/>
        <end position="189"/>
    </location>
</feature>
<evidence type="ECO:0000313" key="11">
    <source>
        <dbReference type="WBParaSite" id="EVEC_0000472701-mRNA-1"/>
    </source>
</evidence>
<feature type="region of interest" description="Disordered" evidence="6">
    <location>
        <begin position="177"/>
        <end position="200"/>
    </location>
</feature>
<protein>
    <submittedName>
        <fullName evidence="11">Stoned</fullName>
    </submittedName>
</protein>
<reference evidence="11" key="1">
    <citation type="submission" date="2016-04" db="UniProtKB">
        <authorList>
            <consortium name="WormBaseParasite"/>
        </authorList>
    </citation>
    <scope>IDENTIFICATION</scope>
</reference>
<sequence length="961" mass="108781">SIDNLLGSNNYYGQLSSYNDYNSQTYGSSTDHTQQQFSNSANDNQGSIYTDDSQLPPVVVKPQQQPAHRPAPPPAPPSATNRAMPPARPKAPPSPRPPRKEAEPEVDAWTQFKQLSEKASEAVKVTEDKLKVLSETTVANEVKDESYIAQIGGSQTFIPELAQRQIKAKEEELALKKAEKKSRKKHHKAATPEVSPLDEAEMDRAAQELAKKVAAARMDMEGWKPPSERDASLEHQLDENSSAVLNPADITGKISVFSGRKRWTAFDDQFAPHLPPSESDFFSHAADSGTINQDDAFGGPESDTLSSVASRRDPFAPLEENLIQQEYDPFDIKPAEDVFEAAKAKAAADSAAAEAQRDLALFESPLSTPTQEGGSPASSRPPGFEDEFHAESAVSSPLYDEDDAEPLTDFPEKFTGEGWELMIRFPIKKKLMSDRFWKPCFVKIQGCTLYLCDSKKDQKPFQELLLQTSYSVSDTTLQAYDIYGKIHTVKLQYVVYKERVGIRPGQISRLVEGHITKYGLPLEHAAQCTVLLKFGSLNAVELASFVTTVEDVLFRCPARREVTPVYKQDEVQIHCYDEYSAYVDKDGIVSDQKARVRLFCLAFLTGSPYIEIGLNDRRRQGKEIVRRKDILPMYTEKWIRFENIEFHNTVNKEQFDQEQVISFQPPDGCFFEVMRFRIRPPKNREKPLTVKSMMRMAGSKIEIRIEVMAAPQIQKTKGGRVTRNQIPCEDIQIRFPVPEAWIYLFREERNWGVGSVHAKVRRPGKVKNLKDRLMGVVQNIENSLIEVAIGEAKYEHVYRSLVWRIPRLPERHHEAYKQHLLTCRFELSSFDLMPETFIPVCDVDFTMPLATISNTVVRSVSVEQHEDSDRVEKFVRYVAKCTYKVEIDYVQCSTLDVDAIVDPTNINPEASQDVIPEPHKPTMNPNDVKNVYKKEEESSSDEGESERKAPMIQIDMKGYGY</sequence>
<keyword evidence="3" id="KW-0963">Cytoplasm</keyword>
<dbReference type="InterPro" id="IPR012320">
    <property type="entry name" value="SHD_dom"/>
</dbReference>
<keyword evidence="4" id="KW-0254">Endocytosis</keyword>
<accession>A0A0N4V3T1</accession>
<evidence type="ECO:0000259" key="7">
    <source>
        <dbReference type="PROSITE" id="PS51070"/>
    </source>
</evidence>
<keyword evidence="10" id="KW-1185">Reference proteome</keyword>
<feature type="domain" description="MHD" evidence="8">
    <location>
        <begin position="568"/>
        <end position="888"/>
    </location>
</feature>
<feature type="compositionally biased region" description="Pro residues" evidence="6">
    <location>
        <begin position="86"/>
        <end position="96"/>
    </location>
</feature>
<feature type="region of interest" description="Disordered" evidence="6">
    <location>
        <begin position="908"/>
        <end position="961"/>
    </location>
</feature>
<evidence type="ECO:0000256" key="4">
    <source>
        <dbReference type="ARBA" id="ARBA00022583"/>
    </source>
</evidence>
<dbReference type="EMBL" id="UXUI01007856">
    <property type="protein sequence ID" value="VDD89684.1"/>
    <property type="molecule type" value="Genomic_DNA"/>
</dbReference>
<dbReference type="PROSITE" id="PS51072">
    <property type="entry name" value="MHD"/>
    <property type="match status" value="1"/>
</dbReference>
<feature type="domain" description="SHD" evidence="7">
    <location>
        <begin position="418"/>
        <end position="564"/>
    </location>
</feature>
<dbReference type="OrthoDB" id="10063141at2759"/>
<dbReference type="STRING" id="51028.A0A0N4V3T1"/>
<dbReference type="WBParaSite" id="EVEC_0000472701-mRNA-1">
    <property type="protein sequence ID" value="EVEC_0000472701-mRNA-1"/>
    <property type="gene ID" value="EVEC_0000472701"/>
</dbReference>
<evidence type="ECO:0000256" key="5">
    <source>
        <dbReference type="ARBA" id="ARBA00022737"/>
    </source>
</evidence>
<dbReference type="SUPFAM" id="SSF49447">
    <property type="entry name" value="Second domain of Mu2 adaptin subunit (ap50) of ap2 adaptor"/>
    <property type="match status" value="1"/>
</dbReference>
<organism evidence="11">
    <name type="scientific">Enterobius vermicularis</name>
    <name type="common">Human pinworm</name>
    <dbReference type="NCBI Taxonomy" id="51028"/>
    <lineage>
        <taxon>Eukaryota</taxon>
        <taxon>Metazoa</taxon>
        <taxon>Ecdysozoa</taxon>
        <taxon>Nematoda</taxon>
        <taxon>Chromadorea</taxon>
        <taxon>Rhabditida</taxon>
        <taxon>Spirurina</taxon>
        <taxon>Oxyuridomorpha</taxon>
        <taxon>Oxyuroidea</taxon>
        <taxon>Oxyuridae</taxon>
        <taxon>Enterobius</taxon>
    </lineage>
</organism>
<dbReference type="FunFam" id="2.60.40.1170:FF:000018">
    <property type="entry name" value="stonin-2 isoform X2"/>
    <property type="match status" value="1"/>
</dbReference>
<dbReference type="Proteomes" id="UP000274131">
    <property type="component" value="Unassembled WGS sequence"/>
</dbReference>